<accession>A0A0F9A6Q3</accession>
<sequence>DTWVDLQDALATDDLHDLVAGSTYKLSLRVKIPSGAITGTEMILAIGDYHGGAWSEDTQAAVNTYDVYQVVTVSSTLNAAATGIYIRIQAADTAVATEVFNVDEITLECTSSAAEHEALSIFHVVAHRGDRKRKQYLANTSFENATITDSWLASGGTWTKDATDWLFGSASGKLVPGGSTEFVLQFVLFTGTKKLNVGETYNFSIWLKSTAAASGADNAIYLQEGDVDDVNVTTSVAYSLAGGEGYVKVEAPHTITDSDSDRLRVIVSAAAGDTINIDGAMLIQNDRALNYFEVNTNDGASGVESADDAPEITWPWFGFDVVNIDYLHGWRRMDRGARVWDELKSVSLASGARYSGFDEGDTLTLRAYLEDGFSDPVIAEVFDETKVRRG</sequence>
<organism evidence="1">
    <name type="scientific">marine sediment metagenome</name>
    <dbReference type="NCBI Taxonomy" id="412755"/>
    <lineage>
        <taxon>unclassified sequences</taxon>
        <taxon>metagenomes</taxon>
        <taxon>ecological metagenomes</taxon>
    </lineage>
</organism>
<dbReference type="AlphaFoldDB" id="A0A0F9A6Q3"/>
<evidence type="ECO:0000313" key="1">
    <source>
        <dbReference type="EMBL" id="KKK74259.1"/>
    </source>
</evidence>
<feature type="non-terminal residue" evidence="1">
    <location>
        <position position="390"/>
    </location>
</feature>
<dbReference type="InterPro" id="IPR008979">
    <property type="entry name" value="Galactose-bd-like_sf"/>
</dbReference>
<gene>
    <name evidence="1" type="ORF">LCGC14_2885560</name>
</gene>
<dbReference type="Gene3D" id="2.60.120.260">
    <property type="entry name" value="Galactose-binding domain-like"/>
    <property type="match status" value="2"/>
</dbReference>
<protein>
    <submittedName>
        <fullName evidence="1">Uncharacterized protein</fullName>
    </submittedName>
</protein>
<feature type="non-terminal residue" evidence="1">
    <location>
        <position position="1"/>
    </location>
</feature>
<dbReference type="SUPFAM" id="SSF49785">
    <property type="entry name" value="Galactose-binding domain-like"/>
    <property type="match status" value="1"/>
</dbReference>
<name>A0A0F9A6Q3_9ZZZZ</name>
<reference evidence="1" key="1">
    <citation type="journal article" date="2015" name="Nature">
        <title>Complex archaea that bridge the gap between prokaryotes and eukaryotes.</title>
        <authorList>
            <person name="Spang A."/>
            <person name="Saw J.H."/>
            <person name="Jorgensen S.L."/>
            <person name="Zaremba-Niedzwiedzka K."/>
            <person name="Martijn J."/>
            <person name="Lind A.E."/>
            <person name="van Eijk R."/>
            <person name="Schleper C."/>
            <person name="Guy L."/>
            <person name="Ettema T.J."/>
        </authorList>
    </citation>
    <scope>NUCLEOTIDE SEQUENCE</scope>
</reference>
<proteinExistence type="predicted"/>
<dbReference type="EMBL" id="LAZR01056404">
    <property type="protein sequence ID" value="KKK74259.1"/>
    <property type="molecule type" value="Genomic_DNA"/>
</dbReference>
<comment type="caution">
    <text evidence="1">The sequence shown here is derived from an EMBL/GenBank/DDBJ whole genome shotgun (WGS) entry which is preliminary data.</text>
</comment>